<dbReference type="CDD" id="cd00761">
    <property type="entry name" value="Glyco_tranf_GTA_type"/>
    <property type="match status" value="1"/>
</dbReference>
<sequence length="416" mass="47049">MAKLSICVPSRNRQIWFQETIRALLDSPRDDVEFVFADNSDDASIMADFMRAHAGDPRVVFLHPGPSVYSMVDNWERTVAASSGDWVTVIGDDDYVDPELASVLRKVELMLPDVEAFGWTYASFTWPGSERAPETNIALDLTHHFIELPKDWLTRRAYLWVDATTTPTHGFSIYHSALSRRLIERIRRRFNGRYFEHPTVDFDSSFKAVLEGNRFLMWQRPLSVHGVCPASMSADVYNIGGFQSKNATFMEEVGRNISNDPAMEGVPFFCDMGVTASVLVTQQWIKQSAGFEIDGWQENFARACAYYCSRFRKREDFDTITELYRSSFARWDGGRYGHAFRPVYRELPTHVGAFSGIRDGKIYLNNRNTGAGTPREIYEIMSAIAPPIDDIVIDPTMLRRPADAAAAPPVAVPVPA</sequence>
<protein>
    <submittedName>
        <fullName evidence="2">Glycosyltransferase involved in cell wall biosynthesis</fullName>
    </submittedName>
</protein>
<dbReference type="Proteomes" id="UP001549047">
    <property type="component" value="Unassembled WGS sequence"/>
</dbReference>
<dbReference type="InterPro" id="IPR029044">
    <property type="entry name" value="Nucleotide-diphossugar_trans"/>
</dbReference>
<dbReference type="SUPFAM" id="SSF53448">
    <property type="entry name" value="Nucleotide-diphospho-sugar transferases"/>
    <property type="match status" value="1"/>
</dbReference>
<dbReference type="EMBL" id="JBEPMB010000006">
    <property type="protein sequence ID" value="MET3615077.1"/>
    <property type="molecule type" value="Genomic_DNA"/>
</dbReference>
<keyword evidence="3" id="KW-1185">Reference proteome</keyword>
<accession>A0ABV2J2T4</accession>
<comment type="caution">
    <text evidence="2">The sequence shown here is derived from an EMBL/GenBank/DDBJ whole genome shotgun (WGS) entry which is preliminary data.</text>
</comment>
<dbReference type="RefSeq" id="WP_354557570.1">
    <property type="nucleotide sequence ID" value="NZ_JBEPMB010000006.1"/>
</dbReference>
<reference evidence="2 3" key="1">
    <citation type="submission" date="2024-06" db="EMBL/GenBank/DDBJ databases">
        <title>Genomic Encyclopedia of Type Strains, Phase IV (KMG-IV): sequencing the most valuable type-strain genomes for metagenomic binning, comparative biology and taxonomic classification.</title>
        <authorList>
            <person name="Goeker M."/>
        </authorList>
    </citation>
    <scope>NUCLEOTIDE SEQUENCE [LARGE SCALE GENOMIC DNA]</scope>
    <source>
        <strain evidence="2 3">DSM 29780</strain>
    </source>
</reference>
<evidence type="ECO:0000313" key="2">
    <source>
        <dbReference type="EMBL" id="MET3615077.1"/>
    </source>
</evidence>
<name>A0ABV2J2T4_9HYPH</name>
<dbReference type="InterPro" id="IPR001173">
    <property type="entry name" value="Glyco_trans_2-like"/>
</dbReference>
<evidence type="ECO:0000313" key="3">
    <source>
        <dbReference type="Proteomes" id="UP001549047"/>
    </source>
</evidence>
<gene>
    <name evidence="2" type="ORF">ABID16_003420</name>
</gene>
<organism evidence="2 3">
    <name type="scientific">Rhizobium aquaticum</name>
    <dbReference type="NCBI Taxonomy" id="1549636"/>
    <lineage>
        <taxon>Bacteria</taxon>
        <taxon>Pseudomonadati</taxon>
        <taxon>Pseudomonadota</taxon>
        <taxon>Alphaproteobacteria</taxon>
        <taxon>Hyphomicrobiales</taxon>
        <taxon>Rhizobiaceae</taxon>
        <taxon>Rhizobium/Agrobacterium group</taxon>
        <taxon>Rhizobium</taxon>
    </lineage>
</organism>
<evidence type="ECO:0000259" key="1">
    <source>
        <dbReference type="Pfam" id="PF00535"/>
    </source>
</evidence>
<proteinExistence type="predicted"/>
<feature type="domain" description="Glycosyltransferase 2-like" evidence="1">
    <location>
        <begin position="5"/>
        <end position="173"/>
    </location>
</feature>
<dbReference type="Pfam" id="PF00535">
    <property type="entry name" value="Glycos_transf_2"/>
    <property type="match status" value="1"/>
</dbReference>
<dbReference type="Gene3D" id="3.90.550.10">
    <property type="entry name" value="Spore Coat Polysaccharide Biosynthesis Protein SpsA, Chain A"/>
    <property type="match status" value="1"/>
</dbReference>